<keyword evidence="5" id="KW-1003">Cell membrane</keyword>
<dbReference type="GO" id="GO:0065002">
    <property type="term" value="P:intracellular protein transmembrane transport"/>
    <property type="evidence" value="ECO:0007669"/>
    <property type="project" value="TreeGrafter"/>
</dbReference>
<dbReference type="PRINTS" id="PR01840">
    <property type="entry name" value="TATCFAMILY"/>
</dbReference>
<dbReference type="Pfam" id="PF00902">
    <property type="entry name" value="TatC"/>
    <property type="match status" value="1"/>
</dbReference>
<comment type="subunit">
    <text evidence="5">Forms a complex with TatA.</text>
</comment>
<dbReference type="EMBL" id="QPJS01000001">
    <property type="protein sequence ID" value="RCX04909.1"/>
    <property type="molecule type" value="Genomic_DNA"/>
</dbReference>
<dbReference type="PANTHER" id="PTHR30371">
    <property type="entry name" value="SEC-INDEPENDENT PROTEIN TRANSLOCASE PROTEIN TATC"/>
    <property type="match status" value="1"/>
</dbReference>
<protein>
    <recommendedName>
        <fullName evidence="5">Sec-independent protein translocase protein TatC</fullName>
    </recommendedName>
</protein>
<dbReference type="InterPro" id="IPR002033">
    <property type="entry name" value="TatC"/>
</dbReference>
<keyword evidence="5" id="KW-0653">Protein transport</keyword>
<evidence type="ECO:0000256" key="3">
    <source>
        <dbReference type="ARBA" id="ARBA00022989"/>
    </source>
</evidence>
<evidence type="ECO:0000256" key="4">
    <source>
        <dbReference type="ARBA" id="ARBA00023136"/>
    </source>
</evidence>
<keyword evidence="3 5" id="KW-1133">Transmembrane helix</keyword>
<dbReference type="AlphaFoldDB" id="A0A369A6K8"/>
<comment type="caution">
    <text evidence="5">Lacks conserved residue(s) required for the propagation of feature annotation.</text>
</comment>
<evidence type="ECO:0000256" key="2">
    <source>
        <dbReference type="ARBA" id="ARBA00022692"/>
    </source>
</evidence>
<dbReference type="HAMAP" id="MF_00902">
    <property type="entry name" value="TatC"/>
    <property type="match status" value="1"/>
</dbReference>
<evidence type="ECO:0000313" key="6">
    <source>
        <dbReference type="EMBL" id="RCX04909.1"/>
    </source>
</evidence>
<comment type="caution">
    <text evidence="6">The sequence shown here is derived from an EMBL/GenBank/DDBJ whole genome shotgun (WGS) entry which is preliminary data.</text>
</comment>
<keyword evidence="2 5" id="KW-0812">Transmembrane</keyword>
<sequence length="265" mass="29805">MSFLGHLEQLRQHLIRSVAGALIAAALVFYFKEFFFDSILLKPTKVDFLTYRLFCNISKLWGGEVFCLDSMPFKLVNLKMAGQFGMHIWVALIGGIILSFPYIILQLWLFVSPGLRPEEKKYSGLMISSSSLLFFLGVFFGYFIIVPLTVQFLGTYQVSVDVQNQIDLSSYISTITSVLLACGLMFQLPVLVYVGTKLGLLTPQWMRKYRKHAFVVVLVIAAIITPPDVASQILVTIPVMLLYEISILISARIVKSEQSGQSRVI</sequence>
<keyword evidence="7" id="KW-1185">Reference proteome</keyword>
<dbReference type="NCBIfam" id="TIGR00945">
    <property type="entry name" value="tatC"/>
    <property type="match status" value="1"/>
</dbReference>
<evidence type="ECO:0000256" key="1">
    <source>
        <dbReference type="ARBA" id="ARBA00004141"/>
    </source>
</evidence>
<dbReference type="GO" id="GO:0033281">
    <property type="term" value="C:TAT protein transport complex"/>
    <property type="evidence" value="ECO:0007669"/>
    <property type="project" value="UniProtKB-UniRule"/>
</dbReference>
<keyword evidence="5" id="KW-0811">Translocation</keyword>
<dbReference type="GO" id="GO:0043953">
    <property type="term" value="P:protein transport by the Tat complex"/>
    <property type="evidence" value="ECO:0007669"/>
    <property type="project" value="UniProtKB-UniRule"/>
</dbReference>
<organism evidence="6 7">
    <name type="scientific">Schleiferia thermophila</name>
    <dbReference type="NCBI Taxonomy" id="884107"/>
    <lineage>
        <taxon>Bacteria</taxon>
        <taxon>Pseudomonadati</taxon>
        <taxon>Bacteroidota</taxon>
        <taxon>Flavobacteriia</taxon>
        <taxon>Flavobacteriales</taxon>
        <taxon>Schleiferiaceae</taxon>
        <taxon>Schleiferia</taxon>
    </lineage>
</organism>
<keyword evidence="4 5" id="KW-0472">Membrane</keyword>
<reference evidence="6 7" key="1">
    <citation type="submission" date="2018-07" db="EMBL/GenBank/DDBJ databases">
        <title>Genomic Encyclopedia of Type Strains, Phase IV (KMG-IV): sequencing the most valuable type-strain genomes for metagenomic binning, comparative biology and taxonomic classification.</title>
        <authorList>
            <person name="Goeker M."/>
        </authorList>
    </citation>
    <scope>NUCLEOTIDE SEQUENCE [LARGE SCALE GENOMIC DNA]</scope>
    <source>
        <strain evidence="6 7">DSM 21410</strain>
    </source>
</reference>
<feature type="transmembrane region" description="Helical" evidence="5">
    <location>
        <begin position="212"/>
        <end position="227"/>
    </location>
</feature>
<keyword evidence="5" id="KW-0813">Transport</keyword>
<evidence type="ECO:0000313" key="7">
    <source>
        <dbReference type="Proteomes" id="UP000253517"/>
    </source>
</evidence>
<feature type="transmembrane region" description="Helical" evidence="5">
    <location>
        <begin position="174"/>
        <end position="200"/>
    </location>
</feature>
<feature type="transmembrane region" description="Helical" evidence="5">
    <location>
        <begin position="132"/>
        <end position="154"/>
    </location>
</feature>
<gene>
    <name evidence="5" type="primary">tatC</name>
    <name evidence="6" type="ORF">DES35_101187</name>
</gene>
<evidence type="ECO:0000256" key="5">
    <source>
        <dbReference type="HAMAP-Rule" id="MF_00902"/>
    </source>
</evidence>
<comment type="function">
    <text evidence="5">Part of the twin-arginine translocation (Tat) system that transports large folded proteins containing a characteristic twin-arginine motif in their signal peptide across membranes.</text>
</comment>
<dbReference type="Proteomes" id="UP000253517">
    <property type="component" value="Unassembled WGS sequence"/>
</dbReference>
<accession>A0A369A6K8</accession>
<dbReference type="RefSeq" id="WP_244906308.1">
    <property type="nucleotide sequence ID" value="NZ_BHZF01000001.1"/>
</dbReference>
<comment type="similarity">
    <text evidence="5">Belongs to the TatC family.</text>
</comment>
<name>A0A369A6K8_9FLAO</name>
<proteinExistence type="inferred from homology"/>
<feature type="transmembrane region" description="Helical" evidence="5">
    <location>
        <begin position="88"/>
        <end position="111"/>
    </location>
</feature>
<feature type="transmembrane region" description="Helical" evidence="5">
    <location>
        <begin position="14"/>
        <end position="31"/>
    </location>
</feature>
<dbReference type="PANTHER" id="PTHR30371:SF0">
    <property type="entry name" value="SEC-INDEPENDENT PROTEIN TRANSLOCASE PROTEIN TATC, CHLOROPLASTIC-RELATED"/>
    <property type="match status" value="1"/>
</dbReference>
<comment type="subcellular location">
    <subcellularLocation>
        <location evidence="5">Cell membrane</location>
        <topology evidence="5">Multi-pass membrane protein</topology>
    </subcellularLocation>
    <subcellularLocation>
        <location evidence="1">Membrane</location>
        <topology evidence="1">Multi-pass membrane protein</topology>
    </subcellularLocation>
</comment>
<dbReference type="GO" id="GO:0009977">
    <property type="term" value="F:proton motive force dependent protein transmembrane transporter activity"/>
    <property type="evidence" value="ECO:0007669"/>
    <property type="project" value="TreeGrafter"/>
</dbReference>